<comment type="caution">
    <text evidence="8">The sequence shown here is derived from an EMBL/GenBank/DDBJ whole genome shotgun (WGS) entry which is preliminary data.</text>
</comment>
<evidence type="ECO:0000256" key="5">
    <source>
        <dbReference type="ARBA" id="ARBA00023136"/>
    </source>
</evidence>
<feature type="transmembrane region" description="Helical" evidence="7">
    <location>
        <begin position="313"/>
        <end position="335"/>
    </location>
</feature>
<dbReference type="Proteomes" id="UP000230750">
    <property type="component" value="Unassembled WGS sequence"/>
</dbReference>
<feature type="transmembrane region" description="Helical" evidence="7">
    <location>
        <begin position="217"/>
        <end position="241"/>
    </location>
</feature>
<feature type="transmembrane region" description="Helical" evidence="7">
    <location>
        <begin position="253"/>
        <end position="277"/>
    </location>
</feature>
<keyword evidence="5 7" id="KW-0472">Membrane</keyword>
<evidence type="ECO:0000256" key="4">
    <source>
        <dbReference type="ARBA" id="ARBA00022989"/>
    </source>
</evidence>
<dbReference type="STRING" id="307972.A0A2G8LRN9"/>
<accession>A0A2G8LRN9</accession>
<organism evidence="8 9">
    <name type="scientific">Stichopus japonicus</name>
    <name type="common">Sea cucumber</name>
    <dbReference type="NCBI Taxonomy" id="307972"/>
    <lineage>
        <taxon>Eukaryota</taxon>
        <taxon>Metazoa</taxon>
        <taxon>Echinodermata</taxon>
        <taxon>Eleutherozoa</taxon>
        <taxon>Echinozoa</taxon>
        <taxon>Holothuroidea</taxon>
        <taxon>Aspidochirotacea</taxon>
        <taxon>Aspidochirotida</taxon>
        <taxon>Stichopodidae</taxon>
        <taxon>Apostichopus</taxon>
    </lineage>
</organism>
<gene>
    <name evidence="8" type="ORF">BSL78_00126</name>
</gene>
<feature type="transmembrane region" description="Helical" evidence="7">
    <location>
        <begin position="139"/>
        <end position="161"/>
    </location>
</feature>
<evidence type="ECO:0000256" key="6">
    <source>
        <dbReference type="ARBA" id="ARBA00023228"/>
    </source>
</evidence>
<comment type="subcellular location">
    <subcellularLocation>
        <location evidence="1">Endomembrane system</location>
        <topology evidence="1">Multi-pass membrane protein</topology>
    </subcellularLocation>
    <subcellularLocation>
        <location evidence="2">Lysosome membrane</location>
    </subcellularLocation>
</comment>
<dbReference type="GO" id="GO:1904263">
    <property type="term" value="P:positive regulation of TORC1 signaling"/>
    <property type="evidence" value="ECO:0007669"/>
    <property type="project" value="TreeGrafter"/>
</dbReference>
<evidence type="ECO:0000256" key="2">
    <source>
        <dbReference type="ARBA" id="ARBA00004656"/>
    </source>
</evidence>
<evidence type="ECO:0000256" key="7">
    <source>
        <dbReference type="SAM" id="Phobius"/>
    </source>
</evidence>
<evidence type="ECO:0000313" key="9">
    <source>
        <dbReference type="Proteomes" id="UP000230750"/>
    </source>
</evidence>
<feature type="transmembrane region" description="Helical" evidence="7">
    <location>
        <begin position="103"/>
        <end position="123"/>
    </location>
</feature>
<keyword evidence="3 7" id="KW-0812">Transmembrane</keyword>
<dbReference type="AlphaFoldDB" id="A0A2G8LRN9"/>
<dbReference type="GO" id="GO:0005765">
    <property type="term" value="C:lysosomal membrane"/>
    <property type="evidence" value="ECO:0007669"/>
    <property type="project" value="UniProtKB-SubCell"/>
</dbReference>
<evidence type="ECO:0000313" key="8">
    <source>
        <dbReference type="EMBL" id="PIK62891.1"/>
    </source>
</evidence>
<sequence>MLAKYVIYQSIQYSIVSIRSCRTPVLDNVLTFRQHRFTLGLHDVVVSDAPTYIQPINPAAPRQQWRHSPPLSSSSTPCSFSSSTFSSSWSLLHGYKRLSYQTVLLFLCLFWAGLRTVLFSVFIQDVNKASVKPNSIQHWMLYSFPVCLQYIILCLLVLYFAQVVLKAKVRFEPDQYRCFKWWLRVVVLALVLFFFIVNISSAIMISKEMYAAHIVQARVVINGLMFTFSSLVLSGCIWKIWRMTSANVLLEARGISVCQASTACVIIVLVFATRAVYNIVAVSPKSSCPKFGFTWLYVSDEADLVEALTDVKFILFGVILFIWEFLPTLVVVLFFRVKCTSGGSYSVLFFSSLECSRGEGRGKVSHRAYFFDDPRRYDSDEDLSRPTNAIPRDHNQDIPSLGSTPLNSSSIHAGYGALVRSSSYTSGNNIPGTTPPMLFAGNVSLGGYQSAGNGVFD</sequence>
<evidence type="ECO:0000256" key="1">
    <source>
        <dbReference type="ARBA" id="ARBA00004127"/>
    </source>
</evidence>
<proteinExistence type="predicted"/>
<feature type="transmembrane region" description="Helical" evidence="7">
    <location>
        <begin position="181"/>
        <end position="205"/>
    </location>
</feature>
<name>A0A2G8LRN9_STIJA</name>
<dbReference type="OrthoDB" id="192544at2759"/>
<evidence type="ECO:0000256" key="3">
    <source>
        <dbReference type="ARBA" id="ARBA00022692"/>
    </source>
</evidence>
<dbReference type="InterPro" id="IPR029723">
    <property type="entry name" value="GPR137"/>
</dbReference>
<protein>
    <submittedName>
        <fullName evidence="8">Putative integral membrane protein</fullName>
    </submittedName>
</protein>
<keyword evidence="9" id="KW-1185">Reference proteome</keyword>
<dbReference type="GO" id="GO:0012505">
    <property type="term" value="C:endomembrane system"/>
    <property type="evidence" value="ECO:0007669"/>
    <property type="project" value="UniProtKB-SubCell"/>
</dbReference>
<reference evidence="8 9" key="1">
    <citation type="journal article" date="2017" name="PLoS Biol.">
        <title>The sea cucumber genome provides insights into morphological evolution and visceral regeneration.</title>
        <authorList>
            <person name="Zhang X."/>
            <person name="Sun L."/>
            <person name="Yuan J."/>
            <person name="Sun Y."/>
            <person name="Gao Y."/>
            <person name="Zhang L."/>
            <person name="Li S."/>
            <person name="Dai H."/>
            <person name="Hamel J.F."/>
            <person name="Liu C."/>
            <person name="Yu Y."/>
            <person name="Liu S."/>
            <person name="Lin W."/>
            <person name="Guo K."/>
            <person name="Jin S."/>
            <person name="Xu P."/>
            <person name="Storey K.B."/>
            <person name="Huan P."/>
            <person name="Zhang T."/>
            <person name="Zhou Y."/>
            <person name="Zhang J."/>
            <person name="Lin C."/>
            <person name="Li X."/>
            <person name="Xing L."/>
            <person name="Huo D."/>
            <person name="Sun M."/>
            <person name="Wang L."/>
            <person name="Mercier A."/>
            <person name="Li F."/>
            <person name="Yang H."/>
            <person name="Xiang J."/>
        </authorList>
    </citation>
    <scope>NUCLEOTIDE SEQUENCE [LARGE SCALE GENOMIC DNA]</scope>
    <source>
        <strain evidence="8">Shaxun</strain>
        <tissue evidence="8">Muscle</tissue>
    </source>
</reference>
<dbReference type="PANTHER" id="PTHR15146:SF3">
    <property type="entry name" value="THH1_TOM1_TOM3 DOMAIN-CONTAINING PROTEIN"/>
    <property type="match status" value="1"/>
</dbReference>
<keyword evidence="4 7" id="KW-1133">Transmembrane helix</keyword>
<keyword evidence="6" id="KW-0458">Lysosome</keyword>
<dbReference type="EMBL" id="MRZV01000003">
    <property type="protein sequence ID" value="PIK62891.1"/>
    <property type="molecule type" value="Genomic_DNA"/>
</dbReference>
<dbReference type="PANTHER" id="PTHR15146">
    <property type="entry name" value="INTEGRAL MEMBRANE PROTEIN GPR137"/>
    <property type="match status" value="1"/>
</dbReference>